<organism evidence="3 4">
    <name type="scientific">Allosphingosinicella flava</name>
    <dbReference type="NCBI Taxonomy" id="2771430"/>
    <lineage>
        <taxon>Bacteria</taxon>
        <taxon>Pseudomonadati</taxon>
        <taxon>Pseudomonadota</taxon>
        <taxon>Alphaproteobacteria</taxon>
        <taxon>Sphingomonadales</taxon>
        <taxon>Sphingomonadaceae</taxon>
        <taxon>Allosphingosinicella</taxon>
    </lineage>
</organism>
<feature type="chain" id="PRO_5032292604" evidence="1">
    <location>
        <begin position="22"/>
        <end position="502"/>
    </location>
</feature>
<dbReference type="RefSeq" id="WP_200972731.1">
    <property type="nucleotide sequence ID" value="NZ_CP065592.1"/>
</dbReference>
<name>A0A7T2GL76_9SPHN</name>
<keyword evidence="1" id="KW-0732">Signal</keyword>
<dbReference type="PANTHER" id="PTHR46825:SF9">
    <property type="entry name" value="BETA-LACTAMASE-RELATED DOMAIN-CONTAINING PROTEIN"/>
    <property type="match status" value="1"/>
</dbReference>
<dbReference type="Gene3D" id="3.40.710.10">
    <property type="entry name" value="DD-peptidase/beta-lactamase superfamily"/>
    <property type="match status" value="1"/>
</dbReference>
<evidence type="ECO:0000313" key="4">
    <source>
        <dbReference type="Proteomes" id="UP000594873"/>
    </source>
</evidence>
<dbReference type="SUPFAM" id="SSF56601">
    <property type="entry name" value="beta-lactamase/transpeptidase-like"/>
    <property type="match status" value="1"/>
</dbReference>
<dbReference type="Proteomes" id="UP000594873">
    <property type="component" value="Chromosome"/>
</dbReference>
<dbReference type="EMBL" id="CP065592">
    <property type="protein sequence ID" value="QPQ55872.1"/>
    <property type="molecule type" value="Genomic_DNA"/>
</dbReference>
<dbReference type="AlphaFoldDB" id="A0A7T2GL76"/>
<dbReference type="PANTHER" id="PTHR46825">
    <property type="entry name" value="D-ALANYL-D-ALANINE-CARBOXYPEPTIDASE/ENDOPEPTIDASE AMPH"/>
    <property type="match status" value="1"/>
</dbReference>
<dbReference type="Pfam" id="PF00144">
    <property type="entry name" value="Beta-lactamase"/>
    <property type="match status" value="1"/>
</dbReference>
<feature type="domain" description="Beta-lactamase-related" evidence="2">
    <location>
        <begin position="179"/>
        <end position="485"/>
    </location>
</feature>
<feature type="signal peptide" evidence="1">
    <location>
        <begin position="1"/>
        <end position="21"/>
    </location>
</feature>
<dbReference type="InterPro" id="IPR050491">
    <property type="entry name" value="AmpC-like"/>
</dbReference>
<evidence type="ECO:0000313" key="3">
    <source>
        <dbReference type="EMBL" id="QPQ55872.1"/>
    </source>
</evidence>
<gene>
    <name evidence="3" type="ORF">IC614_04615</name>
</gene>
<sequence length="502" mass="54761">MVKGTLRTCMAGAALWVTAWAASGSTQTSASVTAQPSTNAQAIEAADNQLAASLVTAINSIDPAERRRWATQYHSTKDGAYSVEALTKMLTDISNAGHSVSLIGVKRRGEWIGVNLRAANGKTGQLRLQTDQADGNKVLGFNAYARPSTYPIPLVDKPVSREVLRAAIDERLKFAAAKDEFSGSVLVMKGDELIYKGAFGQADKNFAVPNTLDTRFHTGSMDKMFTATMIGQLIDEGKLTLDTRLAEVLPDYPNKDAAHKITIRHLLSHQSGVASNFGGSESDRFKPFERVSEQLAGFASKPLDFEPGTRADYSNEGFTILGAVLEKLTDTTFYDLVQKRIFDRAGMKNTVYYRIDEIAPLRAVGYRFPDEDFLGFGQRINNLTFMGFGYRGGANGGSYSTVGDMTLFLKALRAYKLMSPTLTETMTGLQKGYEQYGYGFLHRKLGDKTVRGHTGGGAFSGINGISRMVWENGYSVVVMGNYDAPLIEWVGDDIVKMVAAQP</sequence>
<evidence type="ECO:0000259" key="2">
    <source>
        <dbReference type="Pfam" id="PF00144"/>
    </source>
</evidence>
<dbReference type="InterPro" id="IPR012338">
    <property type="entry name" value="Beta-lactam/transpept-like"/>
</dbReference>
<reference evidence="3 4" key="1">
    <citation type="submission" date="2020-11" db="EMBL/GenBank/DDBJ databases">
        <title>Genome seq and assembly of Sphingosinicella sp.</title>
        <authorList>
            <person name="Chhetri G."/>
        </authorList>
    </citation>
    <scope>NUCLEOTIDE SEQUENCE [LARGE SCALE GENOMIC DNA]</scope>
    <source>
        <strain evidence="3 4">UDD2</strain>
    </source>
</reference>
<protein>
    <submittedName>
        <fullName evidence="3">Beta-lactamase family protein</fullName>
    </submittedName>
</protein>
<evidence type="ECO:0000256" key="1">
    <source>
        <dbReference type="SAM" id="SignalP"/>
    </source>
</evidence>
<keyword evidence="4" id="KW-1185">Reference proteome</keyword>
<dbReference type="InterPro" id="IPR001466">
    <property type="entry name" value="Beta-lactam-related"/>
</dbReference>
<dbReference type="KEGG" id="sflv:IC614_04615"/>
<proteinExistence type="predicted"/>
<accession>A0A7T2GL76</accession>